<comment type="subcellular location">
    <subcellularLocation>
        <location evidence="1">Cell outer membrane</location>
        <topology evidence="1">Multi-pass membrane protein</topology>
    </subcellularLocation>
</comment>
<evidence type="ECO:0000313" key="10">
    <source>
        <dbReference type="EMBL" id="MFC4700372.1"/>
    </source>
</evidence>
<keyword evidence="4" id="KW-0812">Transmembrane</keyword>
<evidence type="ECO:0000259" key="8">
    <source>
        <dbReference type="Pfam" id="PF07715"/>
    </source>
</evidence>
<gene>
    <name evidence="10" type="ORF">ACFO4O_09405</name>
</gene>
<keyword evidence="10" id="KW-0675">Receptor</keyword>
<dbReference type="SUPFAM" id="SSF49452">
    <property type="entry name" value="Starch-binding domain-like"/>
    <property type="match status" value="1"/>
</dbReference>
<evidence type="ECO:0000313" key="11">
    <source>
        <dbReference type="Proteomes" id="UP001595897"/>
    </source>
</evidence>
<dbReference type="InterPro" id="IPR037066">
    <property type="entry name" value="Plug_dom_sf"/>
</dbReference>
<dbReference type="SUPFAM" id="SSF56935">
    <property type="entry name" value="Porins"/>
    <property type="match status" value="1"/>
</dbReference>
<feature type="domain" description="TonB-dependent receptor plug" evidence="8">
    <location>
        <begin position="153"/>
        <end position="234"/>
    </location>
</feature>
<evidence type="ECO:0000256" key="4">
    <source>
        <dbReference type="ARBA" id="ARBA00022692"/>
    </source>
</evidence>
<evidence type="ECO:0000259" key="9">
    <source>
        <dbReference type="Pfam" id="PF25183"/>
    </source>
</evidence>
<dbReference type="Pfam" id="PF25183">
    <property type="entry name" value="OMP_b-brl_4"/>
    <property type="match status" value="2"/>
</dbReference>
<keyword evidence="6" id="KW-0998">Cell outer membrane</keyword>
<keyword evidence="7" id="KW-0732">Signal</keyword>
<feature type="signal peptide" evidence="7">
    <location>
        <begin position="1"/>
        <end position="26"/>
    </location>
</feature>
<feature type="chain" id="PRO_5047067799" evidence="7">
    <location>
        <begin position="27"/>
        <end position="1058"/>
    </location>
</feature>
<dbReference type="Gene3D" id="2.170.130.10">
    <property type="entry name" value="TonB-dependent receptor, plug domain"/>
    <property type="match status" value="1"/>
</dbReference>
<evidence type="ECO:0000256" key="6">
    <source>
        <dbReference type="ARBA" id="ARBA00023237"/>
    </source>
</evidence>
<name>A0ABV9LV19_9ALTE</name>
<dbReference type="PANTHER" id="PTHR30069">
    <property type="entry name" value="TONB-DEPENDENT OUTER MEMBRANE RECEPTOR"/>
    <property type="match status" value="1"/>
</dbReference>
<evidence type="ECO:0000256" key="2">
    <source>
        <dbReference type="ARBA" id="ARBA00022448"/>
    </source>
</evidence>
<dbReference type="RefSeq" id="WP_382407733.1">
    <property type="nucleotide sequence ID" value="NZ_JBHSGU010000002.1"/>
</dbReference>
<keyword evidence="11" id="KW-1185">Reference proteome</keyword>
<feature type="domain" description="TonB-dependent transporter Oar-like beta-barrel" evidence="9">
    <location>
        <begin position="243"/>
        <end position="305"/>
    </location>
</feature>
<dbReference type="Pfam" id="PF07715">
    <property type="entry name" value="Plug"/>
    <property type="match status" value="1"/>
</dbReference>
<keyword evidence="3" id="KW-1134">Transmembrane beta strand</keyword>
<dbReference type="InterPro" id="IPR013784">
    <property type="entry name" value="Carb-bd-like_fold"/>
</dbReference>
<evidence type="ECO:0000256" key="3">
    <source>
        <dbReference type="ARBA" id="ARBA00022452"/>
    </source>
</evidence>
<feature type="domain" description="TonB-dependent transporter Oar-like beta-barrel" evidence="9">
    <location>
        <begin position="355"/>
        <end position="879"/>
    </location>
</feature>
<organism evidence="10 11">
    <name type="scientific">Glaciecola siphonariae</name>
    <dbReference type="NCBI Taxonomy" id="521012"/>
    <lineage>
        <taxon>Bacteria</taxon>
        <taxon>Pseudomonadati</taxon>
        <taxon>Pseudomonadota</taxon>
        <taxon>Gammaproteobacteria</taxon>
        <taxon>Alteromonadales</taxon>
        <taxon>Alteromonadaceae</taxon>
        <taxon>Glaciecola</taxon>
    </lineage>
</organism>
<comment type="caution">
    <text evidence="10">The sequence shown here is derived from an EMBL/GenBank/DDBJ whole genome shotgun (WGS) entry which is preliminary data.</text>
</comment>
<dbReference type="Pfam" id="PF13620">
    <property type="entry name" value="CarboxypepD_reg"/>
    <property type="match status" value="1"/>
</dbReference>
<evidence type="ECO:0000256" key="1">
    <source>
        <dbReference type="ARBA" id="ARBA00004571"/>
    </source>
</evidence>
<dbReference type="PANTHER" id="PTHR30069:SF46">
    <property type="entry name" value="OAR PROTEIN"/>
    <property type="match status" value="1"/>
</dbReference>
<dbReference type="InterPro" id="IPR039426">
    <property type="entry name" value="TonB-dep_rcpt-like"/>
</dbReference>
<dbReference type="InterPro" id="IPR036942">
    <property type="entry name" value="Beta-barrel_TonB_sf"/>
</dbReference>
<dbReference type="Gene3D" id="2.40.170.20">
    <property type="entry name" value="TonB-dependent receptor, beta-barrel domain"/>
    <property type="match status" value="1"/>
</dbReference>
<dbReference type="InterPro" id="IPR012910">
    <property type="entry name" value="Plug_dom"/>
</dbReference>
<evidence type="ECO:0000256" key="7">
    <source>
        <dbReference type="SAM" id="SignalP"/>
    </source>
</evidence>
<keyword evidence="5" id="KW-0472">Membrane</keyword>
<dbReference type="Proteomes" id="UP001595897">
    <property type="component" value="Unassembled WGS sequence"/>
</dbReference>
<reference evidence="11" key="1">
    <citation type="journal article" date="2019" name="Int. J. Syst. Evol. Microbiol.">
        <title>The Global Catalogue of Microorganisms (GCM) 10K type strain sequencing project: providing services to taxonomists for standard genome sequencing and annotation.</title>
        <authorList>
            <consortium name="The Broad Institute Genomics Platform"/>
            <consortium name="The Broad Institute Genome Sequencing Center for Infectious Disease"/>
            <person name="Wu L."/>
            <person name="Ma J."/>
        </authorList>
    </citation>
    <scope>NUCLEOTIDE SEQUENCE [LARGE SCALE GENOMIC DNA]</scope>
    <source>
        <strain evidence="11">KACC 12507</strain>
    </source>
</reference>
<evidence type="ECO:0000256" key="5">
    <source>
        <dbReference type="ARBA" id="ARBA00023136"/>
    </source>
</evidence>
<dbReference type="EMBL" id="JBHSGU010000002">
    <property type="protein sequence ID" value="MFC4700372.1"/>
    <property type="molecule type" value="Genomic_DNA"/>
</dbReference>
<proteinExistence type="predicted"/>
<dbReference type="InterPro" id="IPR057601">
    <property type="entry name" value="Oar-like_b-barrel"/>
</dbReference>
<keyword evidence="2" id="KW-0813">Transport</keyword>
<sequence>MFAKTKLNKIAVAVALSVGLSTAAMAQETSSTIRGTIQTESGQTVTGAKITVIDNRTNSSREFTSSDTGAFTIRGLRIGGPYTVIVEDELGSRTVEGVFANLGEDANLTINLIAASDVERITVTGNASGLVTEALGPSANFGFDDLQYQPSVDRDIKDVLQVDPRISIDPTNSNAIQCAGGNNRTNSLTVDGVQQNDNFGLNNNGYPTEGLPFPFDAIDQVDVQLAPFDVTYGGFTGCNINAVFRSGTNDIFGSVFYDYTSDAFQGDETEEGKFDVPDFDESRYGFTIGAPLIKDKLFVFAAYEKHEPIRIYENGPEGAGFAQPIDGLTVGILDEVRQIARDVYGYEAGDIINSADEKDEKLLVKLDWQINDDHRAALTYQNTESASATSTGAGTTSYAFSDRYYERANDLSSLALSLYSDWSSNFFTEFRVAKTSVDNGQVPGTTNPSFGDVRIEDVVPGIDVFLGADRFRQANVLEYDTLNFKFAGTYIAGDHEITGGVEYQNTDIFNLFVPGSQGIFEFSGLDNFRNQQADVIEFSIPGSLNPADGAAEFEFRQTVLYVQDRWMVTDDLTVTYGLRYDMWDADSDPTANANFQQRYGFTNANGPDFDLLQPRVGFNYVLDDATFIYGGLGLFSGGNPNVWLSNNYSNNGVTILNSEFERSDDSPANVLAALDGTNTNNFVTELPQLAIDSLEGGDGAVNALDPDFDIPAILKLNLGIQHEFGDSYLVGFDVIHSRQRNAAKTIPLNTVQVGTAPDGRPIYQDVDLLDPDCRTNPTGGDCSGRSGVDYFLTNADDDGKTTVFSTFLRKRWDNGLSVNTGYAYMDAEEGSPMNSSTASSNFGNLSVIDLNEPGIATSNYEVQHRFTLNLGYRYEFFEDYSTRFNLFFTRQKGRAFSFNFDNDPGFGDERSFEDRNLLYVPLENDPIVEYGPGFDLAAFNQFIADEGLEDRRGTILPRNSQNSSWWGRLDFRASQEIPGFMDNHRGEIYFVVRNLGNLLNPDWGNYQQVNFEFNAPVVDAQIQDNGTYLYTNFDGFRGQSLRAESSVWSARIGFKYTF</sequence>
<accession>A0ABV9LV19</accession>
<protein>
    <submittedName>
        <fullName evidence="10">TonB-dependent receptor domain-containing protein</fullName>
    </submittedName>
</protein>